<feature type="transmembrane region" description="Helical" evidence="1">
    <location>
        <begin position="397"/>
        <end position="413"/>
    </location>
</feature>
<dbReference type="eggNOG" id="arCOG02562">
    <property type="taxonomic scope" value="Archaea"/>
</dbReference>
<evidence type="ECO:0000256" key="1">
    <source>
        <dbReference type="SAM" id="Phobius"/>
    </source>
</evidence>
<reference evidence="2 3" key="1">
    <citation type="journal article" date="2012" name="J. Bacteriol.">
        <title>Complete genome sequence of strain 1860, a crenarchaeon of the genus pyrobaculum able to grow with various electron acceptors.</title>
        <authorList>
            <person name="Mardanov A.V."/>
            <person name="Gumerov V.M."/>
            <person name="Slobodkina G.B."/>
            <person name="Beletsky A.V."/>
            <person name="Bonch-Osmolovskaya E.A."/>
            <person name="Ravin N.V."/>
            <person name="Skryabin K.G."/>
        </authorList>
    </citation>
    <scope>NUCLEOTIDE SEQUENCE [LARGE SCALE GENOMIC DNA]</scope>
    <source>
        <strain evidence="2 3">1860</strain>
    </source>
</reference>
<accession>G7VBZ9</accession>
<organism evidence="2 3">
    <name type="scientific">Pyrobaculum ferrireducens</name>
    <dbReference type="NCBI Taxonomy" id="1104324"/>
    <lineage>
        <taxon>Archaea</taxon>
        <taxon>Thermoproteota</taxon>
        <taxon>Thermoprotei</taxon>
        <taxon>Thermoproteales</taxon>
        <taxon>Thermoproteaceae</taxon>
        <taxon>Pyrobaculum</taxon>
    </lineage>
</organism>
<dbReference type="SUPFAM" id="SSF50969">
    <property type="entry name" value="YVTN repeat-like/Quinoprotein amine dehydrogenase"/>
    <property type="match status" value="1"/>
</dbReference>
<proteinExistence type="predicted"/>
<dbReference type="EMBL" id="CP003098">
    <property type="protein sequence ID" value="AET32499.1"/>
    <property type="molecule type" value="Genomic_DNA"/>
</dbReference>
<dbReference type="KEGG" id="pyr:P186_1063"/>
<keyword evidence="1" id="KW-0472">Membrane</keyword>
<keyword evidence="1" id="KW-1133">Transmembrane helix</keyword>
<dbReference type="HOGENOM" id="CLU_658280_0_0_2"/>
<dbReference type="BioCyc" id="PSP1104324:GJSN-1038-MONOMER"/>
<gene>
    <name evidence="2" type="ORF">P186_1063</name>
</gene>
<dbReference type="InterPro" id="IPR011044">
    <property type="entry name" value="Quino_amine_DH_bsu"/>
</dbReference>
<name>G7VBZ9_9CREN</name>
<dbReference type="AlphaFoldDB" id="G7VBZ9"/>
<protein>
    <submittedName>
        <fullName evidence="2">Uncharacterized protein</fullName>
    </submittedName>
</protein>
<evidence type="ECO:0000313" key="3">
    <source>
        <dbReference type="Proteomes" id="UP000005867"/>
    </source>
</evidence>
<sequence>MYELRLIWRASRGGMRFLIAYIAVAVFLLAEGMPHKVEVAMTYNYMVAVCSDGPYIYIVDLGDKTVLHVVNLTSLSTSRVYIDDYVADCVADGGRVLLFSRKYVTIYDAVANRLTRLEYNNSNIDYPSYKYAGKLGDKVLIVRYINGRGYLEVRRLSDFALLEVLSGEPLGSIEESPHGVVVYMGRSTALLFCGTDMEKIEVGPYTRVVCLGDGVLLYNSTSLVKMPRGRGTAVAKSVEGVEQVFVDGDYVYVVRRRGLSVAEVLVFDGELRQLGRFNIVSYRWLDVHIHRFRTDKLAIVTWGEFGGRKAIIHIVDLRNAATSSLTICIYSLSLRLKYVAVDRALVAMVNYPGCVTVDNLLAGTYLVETYIDGYPHHSEVKALQPGGANLVVFYDDHILYLAMAVAAAAAFYIKRRT</sequence>
<dbReference type="Proteomes" id="UP000005867">
    <property type="component" value="Chromosome"/>
</dbReference>
<keyword evidence="3" id="KW-1185">Reference proteome</keyword>
<evidence type="ECO:0000313" key="2">
    <source>
        <dbReference type="EMBL" id="AET32499.1"/>
    </source>
</evidence>
<dbReference type="STRING" id="1104324.P186_1063"/>
<keyword evidence="1" id="KW-0812">Transmembrane</keyword>